<dbReference type="EMBL" id="CAQQ02031220">
    <property type="status" value="NOT_ANNOTATED_CDS"/>
    <property type="molecule type" value="Genomic_DNA"/>
</dbReference>
<name>T1GXF8_MEGSC</name>
<dbReference type="InterPro" id="IPR008952">
    <property type="entry name" value="Tetraspanin_EC2_sf"/>
</dbReference>
<dbReference type="GO" id="GO:0016020">
    <property type="term" value="C:membrane"/>
    <property type="evidence" value="ECO:0007669"/>
    <property type="project" value="InterPro"/>
</dbReference>
<protein>
    <submittedName>
        <fullName evidence="1">Uncharacterized protein</fullName>
    </submittedName>
</protein>
<dbReference type="EMBL" id="CAQQ02031221">
    <property type="status" value="NOT_ANNOTATED_CDS"/>
    <property type="molecule type" value="Genomic_DNA"/>
</dbReference>
<dbReference type="HOGENOM" id="CLU_2515243_0_0_1"/>
<dbReference type="Proteomes" id="UP000015102">
    <property type="component" value="Unassembled WGS sequence"/>
</dbReference>
<dbReference type="EMBL" id="CAQQ02031219">
    <property type="status" value="NOT_ANNOTATED_CDS"/>
    <property type="molecule type" value="Genomic_DNA"/>
</dbReference>
<reference evidence="1" key="2">
    <citation type="submission" date="2015-06" db="UniProtKB">
        <authorList>
            <consortium name="EnsemblMetazoa"/>
        </authorList>
    </citation>
    <scope>IDENTIFICATION</scope>
</reference>
<dbReference type="EnsemblMetazoa" id="MESCA008508-RA">
    <property type="protein sequence ID" value="MESCA008508-PA"/>
    <property type="gene ID" value="MESCA008508"/>
</dbReference>
<evidence type="ECO:0000313" key="1">
    <source>
        <dbReference type="EnsemblMetazoa" id="MESCA008508-PA"/>
    </source>
</evidence>
<organism evidence="1 2">
    <name type="scientific">Megaselia scalaris</name>
    <name type="common">Humpbacked fly</name>
    <name type="synonym">Phora scalaris</name>
    <dbReference type="NCBI Taxonomy" id="36166"/>
    <lineage>
        <taxon>Eukaryota</taxon>
        <taxon>Metazoa</taxon>
        <taxon>Ecdysozoa</taxon>
        <taxon>Arthropoda</taxon>
        <taxon>Hexapoda</taxon>
        <taxon>Insecta</taxon>
        <taxon>Pterygota</taxon>
        <taxon>Neoptera</taxon>
        <taxon>Endopterygota</taxon>
        <taxon>Diptera</taxon>
        <taxon>Brachycera</taxon>
        <taxon>Muscomorpha</taxon>
        <taxon>Platypezoidea</taxon>
        <taxon>Phoridae</taxon>
        <taxon>Megaseliini</taxon>
        <taxon>Megaselia</taxon>
    </lineage>
</organism>
<dbReference type="AlphaFoldDB" id="T1GXF8"/>
<proteinExistence type="predicted"/>
<sequence>MACVIECITYIWFLPISSGETHVGRWIWGEGSIYCLIDKDTLLREVEKYVDKVFDERFLYPDRMPTVQLLGKCCGKEGYEDYQIF</sequence>
<dbReference type="SUPFAM" id="SSF48652">
    <property type="entry name" value="Tetraspanin"/>
    <property type="match status" value="1"/>
</dbReference>
<accession>T1GXF8</accession>
<keyword evidence="2" id="KW-1185">Reference proteome</keyword>
<reference evidence="2" key="1">
    <citation type="submission" date="2013-02" db="EMBL/GenBank/DDBJ databases">
        <authorList>
            <person name="Hughes D."/>
        </authorList>
    </citation>
    <scope>NUCLEOTIDE SEQUENCE</scope>
    <source>
        <strain>Durham</strain>
        <strain evidence="2">NC isolate 2 -- Noor lab</strain>
    </source>
</reference>
<evidence type="ECO:0000313" key="2">
    <source>
        <dbReference type="Proteomes" id="UP000015102"/>
    </source>
</evidence>